<organism evidence="3">
    <name type="scientific">Tanacetum cinerariifolium</name>
    <name type="common">Dalmatian daisy</name>
    <name type="synonym">Chrysanthemum cinerariifolium</name>
    <dbReference type="NCBI Taxonomy" id="118510"/>
    <lineage>
        <taxon>Eukaryota</taxon>
        <taxon>Viridiplantae</taxon>
        <taxon>Streptophyta</taxon>
        <taxon>Embryophyta</taxon>
        <taxon>Tracheophyta</taxon>
        <taxon>Spermatophyta</taxon>
        <taxon>Magnoliopsida</taxon>
        <taxon>eudicotyledons</taxon>
        <taxon>Gunneridae</taxon>
        <taxon>Pentapetalae</taxon>
        <taxon>asterids</taxon>
        <taxon>campanulids</taxon>
        <taxon>Asterales</taxon>
        <taxon>Asteraceae</taxon>
        <taxon>Asteroideae</taxon>
        <taxon>Anthemideae</taxon>
        <taxon>Anthemidinae</taxon>
        <taxon>Tanacetum</taxon>
    </lineage>
</organism>
<feature type="region of interest" description="Disordered" evidence="1">
    <location>
        <begin position="1"/>
        <end position="44"/>
    </location>
</feature>
<feature type="domain" description="Reverse transcriptase Ty1/copia-type" evidence="2">
    <location>
        <begin position="45"/>
        <end position="88"/>
    </location>
</feature>
<proteinExistence type="predicted"/>
<dbReference type="CDD" id="cd09272">
    <property type="entry name" value="RNase_HI_RT_Ty1"/>
    <property type="match status" value="1"/>
</dbReference>
<protein>
    <recommendedName>
        <fullName evidence="2">Reverse transcriptase Ty1/copia-type domain-containing protein</fullName>
    </recommendedName>
</protein>
<feature type="compositionally biased region" description="Basic and acidic residues" evidence="1">
    <location>
        <begin position="15"/>
        <end position="39"/>
    </location>
</feature>
<dbReference type="EMBL" id="BKCJ010384723">
    <property type="protein sequence ID" value="GFA20121.1"/>
    <property type="molecule type" value="Genomic_DNA"/>
</dbReference>
<feature type="compositionally biased region" description="Polar residues" evidence="1">
    <location>
        <begin position="1"/>
        <end position="11"/>
    </location>
</feature>
<evidence type="ECO:0000259" key="2">
    <source>
        <dbReference type="Pfam" id="PF07727"/>
    </source>
</evidence>
<dbReference type="Pfam" id="PF07727">
    <property type="entry name" value="RVT_2"/>
    <property type="match status" value="1"/>
</dbReference>
<sequence length="281" mass="32157">MVQEASGSQGLLESGSDKGLEIIQREDTRPSENTSKEQSEIAPTEETFSPVVNIRAIRILLAIAMFYDYEIWKMDVKIAFLNSHLSEEQASRNWNKRFNEEIEKIGFTQNPDEPCVYLKASESDVVFLVLYVDDILLMGNSVAMLQEKFRMENSKKGYTLMVEKPDYRKLQGAKTPNEVQRMGIVPCALAIVWIRKFTDGLGGVMPSNKTPMEMLFDNEPVIAITGDLGILKEARYFQRKYHYIREVIRRGEIILKKVYTDDNAADPFTKPVPLIFVLFPL</sequence>
<comment type="caution">
    <text evidence="3">The sequence shown here is derived from an EMBL/GenBank/DDBJ whole genome shotgun (WGS) entry which is preliminary data.</text>
</comment>
<gene>
    <name evidence="3" type="ORF">Tci_592093</name>
</gene>
<dbReference type="InterPro" id="IPR013103">
    <property type="entry name" value="RVT_2"/>
</dbReference>
<name>A0A699JB01_TANCI</name>
<dbReference type="AlphaFoldDB" id="A0A699JB01"/>
<evidence type="ECO:0000313" key="3">
    <source>
        <dbReference type="EMBL" id="GFA20121.1"/>
    </source>
</evidence>
<evidence type="ECO:0000256" key="1">
    <source>
        <dbReference type="SAM" id="MobiDB-lite"/>
    </source>
</evidence>
<reference evidence="3" key="1">
    <citation type="journal article" date="2019" name="Sci. Rep.">
        <title>Draft genome of Tanacetum cinerariifolium, the natural source of mosquito coil.</title>
        <authorList>
            <person name="Yamashiro T."/>
            <person name="Shiraishi A."/>
            <person name="Satake H."/>
            <person name="Nakayama K."/>
        </authorList>
    </citation>
    <scope>NUCLEOTIDE SEQUENCE</scope>
</reference>
<accession>A0A699JB01</accession>